<evidence type="ECO:0000256" key="1">
    <source>
        <dbReference type="ARBA" id="ARBA00005964"/>
    </source>
</evidence>
<dbReference type="AlphaFoldDB" id="A0ABD0Z4U8"/>
<organism evidence="6 7">
    <name type="scientific">Ranatra chinensis</name>
    <dbReference type="NCBI Taxonomy" id="642074"/>
    <lineage>
        <taxon>Eukaryota</taxon>
        <taxon>Metazoa</taxon>
        <taxon>Ecdysozoa</taxon>
        <taxon>Arthropoda</taxon>
        <taxon>Hexapoda</taxon>
        <taxon>Insecta</taxon>
        <taxon>Pterygota</taxon>
        <taxon>Neoptera</taxon>
        <taxon>Paraneoptera</taxon>
        <taxon>Hemiptera</taxon>
        <taxon>Heteroptera</taxon>
        <taxon>Panheteroptera</taxon>
        <taxon>Nepomorpha</taxon>
        <taxon>Nepidae</taxon>
        <taxon>Ranatrinae</taxon>
        <taxon>Ranatra</taxon>
    </lineage>
</organism>
<evidence type="ECO:0000259" key="5">
    <source>
        <dbReference type="Pfam" id="PF00135"/>
    </source>
</evidence>
<dbReference type="EMBL" id="JBFDAA010000005">
    <property type="protein sequence ID" value="KAL1132553.1"/>
    <property type="molecule type" value="Genomic_DNA"/>
</dbReference>
<reference evidence="6 7" key="1">
    <citation type="submission" date="2024-07" db="EMBL/GenBank/DDBJ databases">
        <title>Chromosome-level genome assembly of the water stick insect Ranatra chinensis (Heteroptera: Nepidae).</title>
        <authorList>
            <person name="Liu X."/>
        </authorList>
    </citation>
    <scope>NUCLEOTIDE SEQUENCE [LARGE SCALE GENOMIC DNA]</scope>
    <source>
        <strain evidence="6">Cailab_2021Rc</strain>
        <tissue evidence="6">Muscle</tissue>
    </source>
</reference>
<keyword evidence="3" id="KW-0378">Hydrolase</keyword>
<keyword evidence="7" id="KW-1185">Reference proteome</keyword>
<protein>
    <recommendedName>
        <fullName evidence="5">Carboxylesterase type B domain-containing protein</fullName>
    </recommendedName>
</protein>
<keyword evidence="2" id="KW-0719">Serine esterase</keyword>
<accession>A0ABD0Z4U8</accession>
<sequence length="253" mass="27711">MKSWTGNEFLAFRGIRYAKPPIKELRFKAPVPPDPWNGVADAIKDGPSCVQFFGDYYGNPSEDCLFLNVYTKSLNGTRPVIVFFHPGGFFAQTAKSSQFGPDYLADEDIVLVTVNSRLGTLGYFSTGDEHAVGNYGLKDQVMSLKWVKQNIGHFGGDPTSVTIAGDGTGSTAVLLHMLSPMSKGLFHKAIAMSGGVMNKWAVMDDPSKYAKRIGQLLNCDTSSSKSIVDCLNRLPAQKIQDQLHSLRVNHPLF</sequence>
<comment type="caution">
    <text evidence="6">The sequence shown here is derived from an EMBL/GenBank/DDBJ whole genome shotgun (WGS) entry which is preliminary data.</text>
</comment>
<evidence type="ECO:0000313" key="7">
    <source>
        <dbReference type="Proteomes" id="UP001558652"/>
    </source>
</evidence>
<gene>
    <name evidence="6" type="ORF">AAG570_010505</name>
</gene>
<evidence type="ECO:0000256" key="4">
    <source>
        <dbReference type="ARBA" id="ARBA00023180"/>
    </source>
</evidence>
<dbReference type="Gene3D" id="3.40.50.1820">
    <property type="entry name" value="alpha/beta hydrolase"/>
    <property type="match status" value="1"/>
</dbReference>
<evidence type="ECO:0000256" key="2">
    <source>
        <dbReference type="ARBA" id="ARBA00022487"/>
    </source>
</evidence>
<proteinExistence type="inferred from homology"/>
<dbReference type="Pfam" id="PF00135">
    <property type="entry name" value="COesterase"/>
    <property type="match status" value="1"/>
</dbReference>
<comment type="similarity">
    <text evidence="1">Belongs to the type-B carboxylesterase/lipase family.</text>
</comment>
<dbReference type="PANTHER" id="PTHR43142:SF1">
    <property type="entry name" value="CARBOXYLIC ESTER HYDROLASE"/>
    <property type="match status" value="1"/>
</dbReference>
<dbReference type="GO" id="GO:0052689">
    <property type="term" value="F:carboxylic ester hydrolase activity"/>
    <property type="evidence" value="ECO:0007669"/>
    <property type="project" value="UniProtKB-KW"/>
</dbReference>
<name>A0ABD0Z4U8_9HEMI</name>
<feature type="domain" description="Carboxylesterase type B" evidence="5">
    <location>
        <begin position="6"/>
        <end position="245"/>
    </location>
</feature>
<evidence type="ECO:0000256" key="3">
    <source>
        <dbReference type="ARBA" id="ARBA00022801"/>
    </source>
</evidence>
<dbReference type="InterPro" id="IPR029058">
    <property type="entry name" value="AB_hydrolase_fold"/>
</dbReference>
<dbReference type="SUPFAM" id="SSF53474">
    <property type="entry name" value="alpha/beta-Hydrolases"/>
    <property type="match status" value="1"/>
</dbReference>
<dbReference type="PANTHER" id="PTHR43142">
    <property type="entry name" value="CARBOXYLIC ESTER HYDROLASE"/>
    <property type="match status" value="1"/>
</dbReference>
<keyword evidence="4" id="KW-0325">Glycoprotein</keyword>
<evidence type="ECO:0000313" key="6">
    <source>
        <dbReference type="EMBL" id="KAL1132553.1"/>
    </source>
</evidence>
<dbReference type="Proteomes" id="UP001558652">
    <property type="component" value="Unassembled WGS sequence"/>
</dbReference>
<dbReference type="InterPro" id="IPR002018">
    <property type="entry name" value="CarbesteraseB"/>
</dbReference>